<reference evidence="7 8" key="1">
    <citation type="submission" date="2018-06" db="EMBL/GenBank/DDBJ databases">
        <authorList>
            <consortium name="Pathogen Informatics"/>
            <person name="Doyle S."/>
        </authorList>
    </citation>
    <scope>NUCLEOTIDE SEQUENCE [LARGE SCALE GENOMIC DNA]</scope>
    <source>
        <strain evidence="7 8">NCTC11872</strain>
    </source>
</reference>
<keyword evidence="3 5" id="KW-1133">Transmembrane helix</keyword>
<dbReference type="EMBL" id="UASK01000010">
    <property type="protein sequence ID" value="SPX42852.1"/>
    <property type="molecule type" value="Genomic_DNA"/>
</dbReference>
<evidence type="ECO:0000313" key="7">
    <source>
        <dbReference type="EMBL" id="SPX42852.1"/>
    </source>
</evidence>
<accession>A0A2X1QR54</accession>
<feature type="transmembrane region" description="Helical" evidence="5">
    <location>
        <begin position="62"/>
        <end position="84"/>
    </location>
</feature>
<organism evidence="7 8">
    <name type="scientific">Haemophilus influenzae</name>
    <dbReference type="NCBI Taxonomy" id="727"/>
    <lineage>
        <taxon>Bacteria</taxon>
        <taxon>Pseudomonadati</taxon>
        <taxon>Pseudomonadota</taxon>
        <taxon>Gammaproteobacteria</taxon>
        <taxon>Pasteurellales</taxon>
        <taxon>Pasteurellaceae</taxon>
        <taxon>Haemophilus</taxon>
    </lineage>
</organism>
<dbReference type="AlphaFoldDB" id="A0A2X1QR54"/>
<keyword evidence="2 5" id="KW-0812">Transmembrane</keyword>
<feature type="transmembrane region" description="Helical" evidence="5">
    <location>
        <begin position="29"/>
        <end position="50"/>
    </location>
</feature>
<dbReference type="InterPro" id="IPR011701">
    <property type="entry name" value="MFS"/>
</dbReference>
<sequence length="114" mass="12332">MYALLTWTILLFAVFTGLCALAQGYWDLLIYRTIAGIGLGGEFGIGMALAAEAWPARHRAKAASYVALGWQVGVLGAALLYTIIAPAYWLAWNVLSGYLPCICRLVLTFSSART</sequence>
<dbReference type="PANTHER" id="PTHR23508:SF10">
    <property type="entry name" value="CARBOXYLIC ACID TRANSPORTER PROTEIN HOMOLOG"/>
    <property type="match status" value="1"/>
</dbReference>
<dbReference type="InterPro" id="IPR005829">
    <property type="entry name" value="Sugar_transporter_CS"/>
</dbReference>
<dbReference type="Gene3D" id="1.20.1250.20">
    <property type="entry name" value="MFS general substrate transporter like domains"/>
    <property type="match status" value="1"/>
</dbReference>
<evidence type="ECO:0000259" key="6">
    <source>
        <dbReference type="PROSITE" id="PS50850"/>
    </source>
</evidence>
<dbReference type="InterPro" id="IPR036259">
    <property type="entry name" value="MFS_trans_sf"/>
</dbReference>
<gene>
    <name evidence="7" type="primary">nanT_2</name>
    <name evidence="7" type="ORF">NCTC11872_02500</name>
</gene>
<evidence type="ECO:0000256" key="5">
    <source>
        <dbReference type="SAM" id="Phobius"/>
    </source>
</evidence>
<evidence type="ECO:0000256" key="4">
    <source>
        <dbReference type="ARBA" id="ARBA00023136"/>
    </source>
</evidence>
<feature type="transmembrane region" description="Helical" evidence="5">
    <location>
        <begin position="90"/>
        <end position="107"/>
    </location>
</feature>
<dbReference type="GO" id="GO:0046943">
    <property type="term" value="F:carboxylic acid transmembrane transporter activity"/>
    <property type="evidence" value="ECO:0007669"/>
    <property type="project" value="TreeGrafter"/>
</dbReference>
<dbReference type="Proteomes" id="UP000249936">
    <property type="component" value="Unassembled WGS sequence"/>
</dbReference>
<evidence type="ECO:0000313" key="8">
    <source>
        <dbReference type="Proteomes" id="UP000249936"/>
    </source>
</evidence>
<proteinExistence type="predicted"/>
<dbReference type="PROSITE" id="PS50850">
    <property type="entry name" value="MFS"/>
    <property type="match status" value="1"/>
</dbReference>
<keyword evidence="4 5" id="KW-0472">Membrane</keyword>
<feature type="domain" description="Major facilitator superfamily (MFS) profile" evidence="6">
    <location>
        <begin position="1"/>
        <end position="114"/>
    </location>
</feature>
<dbReference type="SUPFAM" id="SSF103473">
    <property type="entry name" value="MFS general substrate transporter"/>
    <property type="match status" value="1"/>
</dbReference>
<dbReference type="Pfam" id="PF07690">
    <property type="entry name" value="MFS_1"/>
    <property type="match status" value="1"/>
</dbReference>
<evidence type="ECO:0000256" key="3">
    <source>
        <dbReference type="ARBA" id="ARBA00022989"/>
    </source>
</evidence>
<evidence type="ECO:0000256" key="1">
    <source>
        <dbReference type="ARBA" id="ARBA00004141"/>
    </source>
</evidence>
<dbReference type="InterPro" id="IPR020846">
    <property type="entry name" value="MFS_dom"/>
</dbReference>
<dbReference type="GO" id="GO:0005886">
    <property type="term" value="C:plasma membrane"/>
    <property type="evidence" value="ECO:0007669"/>
    <property type="project" value="TreeGrafter"/>
</dbReference>
<protein>
    <submittedName>
        <fullName evidence="7">Major facilitator superfamily mfs-1</fullName>
    </submittedName>
</protein>
<evidence type="ECO:0000256" key="2">
    <source>
        <dbReference type="ARBA" id="ARBA00022692"/>
    </source>
</evidence>
<comment type="subcellular location">
    <subcellularLocation>
        <location evidence="1">Membrane</location>
        <topology evidence="1">Multi-pass membrane protein</topology>
    </subcellularLocation>
</comment>
<dbReference type="PROSITE" id="PS00217">
    <property type="entry name" value="SUGAR_TRANSPORT_2"/>
    <property type="match status" value="1"/>
</dbReference>
<dbReference type="PANTHER" id="PTHR23508">
    <property type="entry name" value="CARBOXYLIC ACID TRANSPORTER PROTEIN HOMOLOG"/>
    <property type="match status" value="1"/>
</dbReference>
<name>A0A2X1QR54_HAEIF</name>